<dbReference type="EMBL" id="JAGTJS010000016">
    <property type="protein sequence ID" value="KAH7247022.1"/>
    <property type="molecule type" value="Genomic_DNA"/>
</dbReference>
<evidence type="ECO:0000313" key="3">
    <source>
        <dbReference type="Proteomes" id="UP000736672"/>
    </source>
</evidence>
<sequence>MKFSLPAVVFGLSLLGAGDAAKIEVRTTTGPGLIPVSSTAYIGDDGITYPVGGSFSDGCRKTSYNWIKQICIDDDKGRAHIIYSGGTKKCFKRTRSWSYLCGGDESCHNGVCNRCWEYDYTVVKCTW</sequence>
<feature type="chain" id="PRO_5040502374" evidence="1">
    <location>
        <begin position="21"/>
        <end position="127"/>
    </location>
</feature>
<gene>
    <name evidence="2" type="ORF">B0J15DRAFT_499980</name>
</gene>
<organism evidence="2 3">
    <name type="scientific">Fusarium solani</name>
    <name type="common">Filamentous fungus</name>
    <dbReference type="NCBI Taxonomy" id="169388"/>
    <lineage>
        <taxon>Eukaryota</taxon>
        <taxon>Fungi</taxon>
        <taxon>Dikarya</taxon>
        <taxon>Ascomycota</taxon>
        <taxon>Pezizomycotina</taxon>
        <taxon>Sordariomycetes</taxon>
        <taxon>Hypocreomycetidae</taxon>
        <taxon>Hypocreales</taxon>
        <taxon>Nectriaceae</taxon>
        <taxon>Fusarium</taxon>
        <taxon>Fusarium solani species complex</taxon>
    </lineage>
</organism>
<reference evidence="2" key="1">
    <citation type="journal article" date="2021" name="Nat. Commun.">
        <title>Genetic determinants of endophytism in the Arabidopsis root mycobiome.</title>
        <authorList>
            <person name="Mesny F."/>
            <person name="Miyauchi S."/>
            <person name="Thiergart T."/>
            <person name="Pickel B."/>
            <person name="Atanasova L."/>
            <person name="Karlsson M."/>
            <person name="Huettel B."/>
            <person name="Barry K.W."/>
            <person name="Haridas S."/>
            <person name="Chen C."/>
            <person name="Bauer D."/>
            <person name="Andreopoulos W."/>
            <person name="Pangilinan J."/>
            <person name="LaButti K."/>
            <person name="Riley R."/>
            <person name="Lipzen A."/>
            <person name="Clum A."/>
            <person name="Drula E."/>
            <person name="Henrissat B."/>
            <person name="Kohler A."/>
            <person name="Grigoriev I.V."/>
            <person name="Martin F.M."/>
            <person name="Hacquard S."/>
        </authorList>
    </citation>
    <scope>NUCLEOTIDE SEQUENCE</scope>
    <source>
        <strain evidence="2">FSSC 5 MPI-SDFR-AT-0091</strain>
    </source>
</reference>
<protein>
    <submittedName>
        <fullName evidence="2">Uncharacterized protein</fullName>
    </submittedName>
</protein>
<accession>A0A9P9GY66</accession>
<feature type="signal peptide" evidence="1">
    <location>
        <begin position="1"/>
        <end position="20"/>
    </location>
</feature>
<keyword evidence="1" id="KW-0732">Signal</keyword>
<comment type="caution">
    <text evidence="2">The sequence shown here is derived from an EMBL/GenBank/DDBJ whole genome shotgun (WGS) entry which is preliminary data.</text>
</comment>
<proteinExistence type="predicted"/>
<keyword evidence="3" id="KW-1185">Reference proteome</keyword>
<dbReference type="OrthoDB" id="5003643at2759"/>
<evidence type="ECO:0000256" key="1">
    <source>
        <dbReference type="SAM" id="SignalP"/>
    </source>
</evidence>
<evidence type="ECO:0000313" key="2">
    <source>
        <dbReference type="EMBL" id="KAH7247022.1"/>
    </source>
</evidence>
<dbReference type="AlphaFoldDB" id="A0A9P9GY66"/>
<name>A0A9P9GY66_FUSSL</name>
<dbReference type="Proteomes" id="UP000736672">
    <property type="component" value="Unassembled WGS sequence"/>
</dbReference>